<evidence type="ECO:0000313" key="1">
    <source>
        <dbReference type="EMBL" id="MPC77074.1"/>
    </source>
</evidence>
<protein>
    <submittedName>
        <fullName evidence="1">Uncharacterized protein</fullName>
    </submittedName>
</protein>
<evidence type="ECO:0000313" key="2">
    <source>
        <dbReference type="Proteomes" id="UP000324222"/>
    </source>
</evidence>
<comment type="caution">
    <text evidence="1">The sequence shown here is derived from an EMBL/GenBank/DDBJ whole genome shotgun (WGS) entry which is preliminary data.</text>
</comment>
<sequence>MTPGCVLSQCLDARQHGNTDRDASRRGVKLRVSGVRKDINEGNVVIYVHPLNKSRTSEGKNVG</sequence>
<name>A0A5B7I8F1_PORTR</name>
<dbReference type="Proteomes" id="UP000324222">
    <property type="component" value="Unassembled WGS sequence"/>
</dbReference>
<keyword evidence="2" id="KW-1185">Reference proteome</keyword>
<reference evidence="1 2" key="1">
    <citation type="submission" date="2019-05" db="EMBL/GenBank/DDBJ databases">
        <title>Another draft genome of Portunus trituberculatus and its Hox gene families provides insights of decapod evolution.</title>
        <authorList>
            <person name="Jeong J.-H."/>
            <person name="Song I."/>
            <person name="Kim S."/>
            <person name="Choi T."/>
            <person name="Kim D."/>
            <person name="Ryu S."/>
            <person name="Kim W."/>
        </authorList>
    </citation>
    <scope>NUCLEOTIDE SEQUENCE [LARGE SCALE GENOMIC DNA]</scope>
    <source>
        <tissue evidence="1">Muscle</tissue>
    </source>
</reference>
<organism evidence="1 2">
    <name type="scientific">Portunus trituberculatus</name>
    <name type="common">Swimming crab</name>
    <name type="synonym">Neptunus trituberculatus</name>
    <dbReference type="NCBI Taxonomy" id="210409"/>
    <lineage>
        <taxon>Eukaryota</taxon>
        <taxon>Metazoa</taxon>
        <taxon>Ecdysozoa</taxon>
        <taxon>Arthropoda</taxon>
        <taxon>Crustacea</taxon>
        <taxon>Multicrustacea</taxon>
        <taxon>Malacostraca</taxon>
        <taxon>Eumalacostraca</taxon>
        <taxon>Eucarida</taxon>
        <taxon>Decapoda</taxon>
        <taxon>Pleocyemata</taxon>
        <taxon>Brachyura</taxon>
        <taxon>Eubrachyura</taxon>
        <taxon>Portunoidea</taxon>
        <taxon>Portunidae</taxon>
        <taxon>Portuninae</taxon>
        <taxon>Portunus</taxon>
    </lineage>
</organism>
<dbReference type="EMBL" id="VSRR010044937">
    <property type="protein sequence ID" value="MPC77074.1"/>
    <property type="molecule type" value="Genomic_DNA"/>
</dbReference>
<proteinExistence type="predicted"/>
<gene>
    <name evidence="1" type="ORF">E2C01_071518</name>
</gene>
<dbReference type="AlphaFoldDB" id="A0A5B7I8F1"/>
<accession>A0A5B7I8F1</accession>